<keyword evidence="4" id="KW-1185">Reference proteome</keyword>
<gene>
    <name evidence="1" type="ORF">TUM18999_53300</name>
    <name evidence="2" type="ORF">TUM20286_43260</name>
</gene>
<dbReference type="EMBL" id="AP023189">
    <property type="protein sequence ID" value="BCG27139.1"/>
    <property type="molecule type" value="Genomic_DNA"/>
</dbReference>
<dbReference type="EMBL" id="BQKM01000012">
    <property type="protein sequence ID" value="GJN54574.1"/>
    <property type="molecule type" value="Genomic_DNA"/>
</dbReference>
<name>A0A6J4ECR9_9PSED</name>
<proteinExistence type="predicted"/>
<reference evidence="1 3" key="1">
    <citation type="submission" date="2020-05" db="EMBL/GenBank/DDBJ databases">
        <title>Characterization of novel class B3 metallo-beta-lactamase from novel Pseudomonas species.</title>
        <authorList>
            <person name="Yamada K."/>
            <person name="Aoki K."/>
            <person name="Ishii Y."/>
        </authorList>
    </citation>
    <scope>NUCLEOTIDE SEQUENCE [LARGE SCALE GENOMIC DNA]</scope>
    <source>
        <strain evidence="1 3">TUM18999</strain>
        <strain evidence="2 4">TUM20286</strain>
    </source>
</reference>
<sequence length="260" mass="29437">MSSKTEIIQQFIASGEADFAEANSSNSYYCSHHPSITPLVKKPPKELDDATLQAFYYYLLLNGGTPPAASEHHLQLLFRAARDAAGVLAEHGYPRCRLNRWEMVLLFDGEMSLDAHTRRLALLAQVGRFAHQPGMLAKKQKLKDEFAGDAWLHGEIARVLRTVPFARLTFNRDNFDLSLPLVGMLFIYLLGADEADQGELFAWFKQATDAIHDIPNYKTREQLVRGLAWVLFRFAEAAKAKVLEQALLAEYGETWCREYT</sequence>
<organism evidence="1 3">
    <name type="scientific">Pseudomonas tohonis</name>
    <dbReference type="NCBI Taxonomy" id="2725477"/>
    <lineage>
        <taxon>Bacteria</taxon>
        <taxon>Pseudomonadati</taxon>
        <taxon>Pseudomonadota</taxon>
        <taxon>Gammaproteobacteria</taxon>
        <taxon>Pseudomonadales</taxon>
        <taxon>Pseudomonadaceae</taxon>
        <taxon>Pseudomonas</taxon>
    </lineage>
</organism>
<dbReference type="Proteomes" id="UP001054892">
    <property type="component" value="Unassembled WGS sequence"/>
</dbReference>
<evidence type="ECO:0000313" key="4">
    <source>
        <dbReference type="Proteomes" id="UP001054892"/>
    </source>
</evidence>
<accession>A0A6J4ECR9</accession>
<evidence type="ECO:0000313" key="2">
    <source>
        <dbReference type="EMBL" id="GJN54574.1"/>
    </source>
</evidence>
<evidence type="ECO:0000313" key="3">
    <source>
        <dbReference type="Proteomes" id="UP000509383"/>
    </source>
</evidence>
<dbReference type="Proteomes" id="UP000509383">
    <property type="component" value="Chromosome"/>
</dbReference>
<dbReference type="RefSeq" id="WP_173171656.1">
    <property type="nucleotide sequence ID" value="NZ_AP023189.1"/>
</dbReference>
<dbReference type="KEGG" id="ptw:TUM18999_53300"/>
<protein>
    <submittedName>
        <fullName evidence="1">Uncharacterized protein</fullName>
    </submittedName>
</protein>
<dbReference type="AlphaFoldDB" id="A0A6J4ECR9"/>
<evidence type="ECO:0000313" key="1">
    <source>
        <dbReference type="EMBL" id="BCG27139.1"/>
    </source>
</evidence>